<dbReference type="GeneID" id="94583929"/>
<dbReference type="Proteomes" id="UP000182444">
    <property type="component" value="Chromosome 1F"/>
</dbReference>
<dbReference type="RefSeq" id="XP_068139444.1">
    <property type="nucleotide sequence ID" value="XM_068283343.1"/>
</dbReference>
<dbReference type="EMBL" id="CP017558">
    <property type="protein sequence ID" value="AOW07033.1"/>
    <property type="molecule type" value="Genomic_DNA"/>
</dbReference>
<dbReference type="VEuPathDB" id="FungiDB:YALI1_F15891g"/>
<sequence>MVSRVGLCIRGDTVEMKVDCSVQLGGDIVPAQSVNYIQQLGGSAFTAHHPLLSLLNKLLLQVVQGHVVVAVVVIDLQQ</sequence>
<protein>
    <submittedName>
        <fullName evidence="1">Uncharacterized protein</fullName>
    </submittedName>
</protein>
<accession>A0A1D8NN59</accession>
<gene>
    <name evidence="1" type="ORF">YALI1_F15891g</name>
</gene>
<evidence type="ECO:0000313" key="2">
    <source>
        <dbReference type="Proteomes" id="UP000182444"/>
    </source>
</evidence>
<organism evidence="1 2">
    <name type="scientific">Yarrowia lipolytica</name>
    <name type="common">Candida lipolytica</name>
    <dbReference type="NCBI Taxonomy" id="4952"/>
    <lineage>
        <taxon>Eukaryota</taxon>
        <taxon>Fungi</taxon>
        <taxon>Dikarya</taxon>
        <taxon>Ascomycota</taxon>
        <taxon>Saccharomycotina</taxon>
        <taxon>Dipodascomycetes</taxon>
        <taxon>Dipodascales</taxon>
        <taxon>Dipodascales incertae sedis</taxon>
        <taxon>Yarrowia</taxon>
    </lineage>
</organism>
<reference evidence="1 2" key="1">
    <citation type="journal article" date="2016" name="PLoS ONE">
        <title>Sequence Assembly of Yarrowia lipolytica Strain W29/CLIB89 Shows Transposable Element Diversity.</title>
        <authorList>
            <person name="Magnan C."/>
            <person name="Yu J."/>
            <person name="Chang I."/>
            <person name="Jahn E."/>
            <person name="Kanomata Y."/>
            <person name="Wu J."/>
            <person name="Zeller M."/>
            <person name="Oakes M."/>
            <person name="Baldi P."/>
            <person name="Sandmeyer S."/>
        </authorList>
    </citation>
    <scope>NUCLEOTIDE SEQUENCE [LARGE SCALE GENOMIC DNA]</scope>
    <source>
        <strain evidence="2">CLIB89(W29)</strain>
    </source>
</reference>
<name>A0A1D8NN59_YARLL</name>
<dbReference type="AlphaFoldDB" id="A0A1D8NN59"/>
<evidence type="ECO:0000313" key="1">
    <source>
        <dbReference type="EMBL" id="AOW07033.1"/>
    </source>
</evidence>
<proteinExistence type="predicted"/>